<sequence>MEAEETAPELAKRLIEQAKQQLTDEVTQRDLINLIETIIVYKLPQKSREEIEAMLGLSELKQTKVYQEALEEGKQQGLEEGKQQGKQQGKLEAIPRMIEFGLSLEAMSATGYAYAQLLDLPLEVVQQAAQHLNE</sequence>
<proteinExistence type="predicted"/>
<keyword evidence="2" id="KW-1185">Reference proteome</keyword>
<evidence type="ECO:0000313" key="2">
    <source>
        <dbReference type="Proteomes" id="UP000622533"/>
    </source>
</evidence>
<protein>
    <submittedName>
        <fullName evidence="1">DUF2887 domain-containing protein</fullName>
    </submittedName>
</protein>
<accession>A0A8J6ZL01</accession>
<gene>
    <name evidence="1" type="ORF">IQ276_08425</name>
</gene>
<dbReference type="Proteomes" id="UP000622533">
    <property type="component" value="Unassembled WGS sequence"/>
</dbReference>
<name>A0A8J6ZL01_DESMC</name>
<dbReference type="AlphaFoldDB" id="A0A8J6ZL01"/>
<dbReference type="EMBL" id="JADEXS010000080">
    <property type="protein sequence ID" value="MBE9022452.1"/>
    <property type="molecule type" value="Genomic_DNA"/>
</dbReference>
<organism evidence="1 2">
    <name type="scientific">Desmonostoc muscorum LEGE 12446</name>
    <dbReference type="NCBI Taxonomy" id="1828758"/>
    <lineage>
        <taxon>Bacteria</taxon>
        <taxon>Bacillati</taxon>
        <taxon>Cyanobacteriota</taxon>
        <taxon>Cyanophyceae</taxon>
        <taxon>Nostocales</taxon>
        <taxon>Nostocaceae</taxon>
        <taxon>Desmonostoc</taxon>
    </lineage>
</organism>
<dbReference type="Pfam" id="PF11103">
    <property type="entry name" value="DUF2887"/>
    <property type="match status" value="1"/>
</dbReference>
<dbReference type="InterPro" id="IPR022573">
    <property type="entry name" value="DUF2887"/>
</dbReference>
<dbReference type="PANTHER" id="PTHR35586">
    <property type="entry name" value="SLL1691 PROTEIN"/>
    <property type="match status" value="1"/>
</dbReference>
<dbReference type="PANTHER" id="PTHR35586:SF2">
    <property type="entry name" value="SLL1542 PROTEIN"/>
    <property type="match status" value="1"/>
</dbReference>
<comment type="caution">
    <text evidence="1">The sequence shown here is derived from an EMBL/GenBank/DDBJ whole genome shotgun (WGS) entry which is preliminary data.</text>
</comment>
<evidence type="ECO:0000313" key="1">
    <source>
        <dbReference type="EMBL" id="MBE9022452.1"/>
    </source>
</evidence>
<reference evidence="1" key="1">
    <citation type="submission" date="2020-10" db="EMBL/GenBank/DDBJ databases">
        <authorList>
            <person name="Castelo-Branco R."/>
            <person name="Eusebio N."/>
            <person name="Adriana R."/>
            <person name="Vieira A."/>
            <person name="Brugerolle De Fraissinette N."/>
            <person name="Rezende De Castro R."/>
            <person name="Schneider M.P."/>
            <person name="Vasconcelos V."/>
            <person name="Leao P.N."/>
        </authorList>
    </citation>
    <scope>NUCLEOTIDE SEQUENCE</scope>
    <source>
        <strain evidence="1">LEGE 12446</strain>
    </source>
</reference>